<dbReference type="AlphaFoldDB" id="A0A136JF09"/>
<feature type="compositionally biased region" description="Basic and acidic residues" evidence="1">
    <location>
        <begin position="684"/>
        <end position="695"/>
    </location>
</feature>
<reference evidence="3" key="1">
    <citation type="submission" date="2016-02" db="EMBL/GenBank/DDBJ databases">
        <title>Draft genome sequence of Microdochium bolleyi, a fungal endophyte of beachgrass.</title>
        <authorList>
            <consortium name="DOE Joint Genome Institute"/>
            <person name="David A.S."/>
            <person name="May G."/>
            <person name="Haridas S."/>
            <person name="Lim J."/>
            <person name="Wang M."/>
            <person name="Labutti K."/>
            <person name="Lipzen A."/>
            <person name="Barry K."/>
            <person name="Grigoriev I.V."/>
        </authorList>
    </citation>
    <scope>NUCLEOTIDE SEQUENCE [LARGE SCALE GENOMIC DNA]</scope>
    <source>
        <strain evidence="3">J235TASD1</strain>
    </source>
</reference>
<evidence type="ECO:0000313" key="2">
    <source>
        <dbReference type="EMBL" id="KXJ95755.1"/>
    </source>
</evidence>
<dbReference type="STRING" id="196109.A0A136JF09"/>
<proteinExistence type="predicted"/>
<evidence type="ECO:0008006" key="4">
    <source>
        <dbReference type="Google" id="ProtNLM"/>
    </source>
</evidence>
<dbReference type="OrthoDB" id="185373at2759"/>
<sequence>MHDKDVQVLGKKLITIALSLDESKRANAVYWRVLPQSEGSAFVGWYIRSLHDAGDHKGAVKNFLLGYSKTKPSYQCFQDTAACVVQAVEKMHGIKADQVLKAYAEMTDAADSTLRSNWIMRLLHSHWNRHENFDLSQKLFEEIKKQGVLGRTAHPQGSYRAIIEFALRAGEDEHAKRYYEEAVSLHPQLRVDIPIQGFFALRKAQTGDWTATEEIFTAMRQSAAYETQREKYSRAFVPVLKEYADKHAVEDVRLFLDKYTTKLAVDMDSWMMSLVAKKYGENSDMEGFLSWLEYCLGSGVALDASFCNVVLDNCRTQYQMPYPRLKSLADRMKALHPGSFNAVSRRILRAAASTSCRGAPQKVSSRELAVGKIALAGRSTNPYAVYDAMSHHLAIGQPATALSLYKRALGFGMMHSERCLRLAVMASFQKSRLEAEAFPLIEAAHRAGHPVGSAVTVFLKHELSRVRGTPDTVIRHMQQTVKKFEALRIDFDPEAYTNTAITCIKLGQHDQATLMCNLAMEKAGTSNPCFSRTSFRAWLMIYTQTFNTKGLADLIKALRESDVAAERNTMQQLKSVRRQVQGMQGNDEKRAEMRVILSGAIESVKALRVENEESSATISAETLRIMGAAVLQYEKSKTTEGKQFRTTQEAGRTKNAHPNDVSYPVRLRLTGDTERLGYRVRSPPRKERSKHDGGSRKLSHAPHHDFEESRGDSGDLKAAAAAY</sequence>
<organism evidence="2 3">
    <name type="scientific">Microdochium bolleyi</name>
    <dbReference type="NCBI Taxonomy" id="196109"/>
    <lineage>
        <taxon>Eukaryota</taxon>
        <taxon>Fungi</taxon>
        <taxon>Dikarya</taxon>
        <taxon>Ascomycota</taxon>
        <taxon>Pezizomycotina</taxon>
        <taxon>Sordariomycetes</taxon>
        <taxon>Xylariomycetidae</taxon>
        <taxon>Xylariales</taxon>
        <taxon>Microdochiaceae</taxon>
        <taxon>Microdochium</taxon>
    </lineage>
</organism>
<accession>A0A136JF09</accession>
<feature type="region of interest" description="Disordered" evidence="1">
    <location>
        <begin position="636"/>
        <end position="723"/>
    </location>
</feature>
<feature type="compositionally biased region" description="Basic and acidic residues" evidence="1">
    <location>
        <begin position="702"/>
        <end position="715"/>
    </location>
</feature>
<dbReference type="EMBL" id="KQ964246">
    <property type="protein sequence ID" value="KXJ95755.1"/>
    <property type="molecule type" value="Genomic_DNA"/>
</dbReference>
<gene>
    <name evidence="2" type="ORF">Micbo1qcDRAFT_157816</name>
</gene>
<evidence type="ECO:0000256" key="1">
    <source>
        <dbReference type="SAM" id="MobiDB-lite"/>
    </source>
</evidence>
<protein>
    <recommendedName>
        <fullName evidence="4">Pentacotripeptide-repeat region of PRORP domain-containing protein</fullName>
    </recommendedName>
</protein>
<keyword evidence="3" id="KW-1185">Reference proteome</keyword>
<dbReference type="SUPFAM" id="SSF48452">
    <property type="entry name" value="TPR-like"/>
    <property type="match status" value="1"/>
</dbReference>
<evidence type="ECO:0000313" key="3">
    <source>
        <dbReference type="Proteomes" id="UP000070501"/>
    </source>
</evidence>
<dbReference type="InterPro" id="IPR011990">
    <property type="entry name" value="TPR-like_helical_dom_sf"/>
</dbReference>
<dbReference type="Proteomes" id="UP000070501">
    <property type="component" value="Unassembled WGS sequence"/>
</dbReference>
<dbReference type="InParanoid" id="A0A136JF09"/>
<name>A0A136JF09_9PEZI</name>